<reference evidence="5" key="1">
    <citation type="submission" date="2016-09" db="EMBL/GenBank/DDBJ databases">
        <authorList>
            <person name="Hebert L."/>
            <person name="Moumen B."/>
        </authorList>
    </citation>
    <scope>NUCLEOTIDE SEQUENCE [LARGE SCALE GENOMIC DNA]</scope>
    <source>
        <strain evidence="5">OVI</strain>
    </source>
</reference>
<evidence type="ECO:0000313" key="6">
    <source>
        <dbReference type="Proteomes" id="UP000195570"/>
    </source>
</evidence>
<accession>A0A1G4I162</accession>
<dbReference type="Proteomes" id="UP000195570">
    <property type="component" value="Unassembled WGS sequence"/>
</dbReference>
<keyword evidence="3" id="KW-0862">Zinc</keyword>
<protein>
    <recommendedName>
        <fullName evidence="4">RanBP2-type domain-containing protein</fullName>
    </recommendedName>
</protein>
<keyword evidence="1" id="KW-0479">Metal-binding</keyword>
<dbReference type="EMBL" id="CZPT02000282">
    <property type="protein sequence ID" value="SCU65380.1"/>
    <property type="molecule type" value="Genomic_DNA"/>
</dbReference>
<evidence type="ECO:0000256" key="3">
    <source>
        <dbReference type="ARBA" id="ARBA00022833"/>
    </source>
</evidence>
<dbReference type="VEuPathDB" id="TriTrypDB:TEOVI_000683900"/>
<comment type="caution">
    <text evidence="5">The sequence shown here is derived from an EMBL/GenBank/DDBJ whole genome shotgun (WGS) entry which is preliminary data.</text>
</comment>
<organism evidence="5 6">
    <name type="scientific">Trypanosoma equiperdum</name>
    <dbReference type="NCBI Taxonomy" id="5694"/>
    <lineage>
        <taxon>Eukaryota</taxon>
        <taxon>Discoba</taxon>
        <taxon>Euglenozoa</taxon>
        <taxon>Kinetoplastea</taxon>
        <taxon>Metakinetoplastina</taxon>
        <taxon>Trypanosomatida</taxon>
        <taxon>Trypanosomatidae</taxon>
        <taxon>Trypanosoma</taxon>
    </lineage>
</organism>
<gene>
    <name evidence="5" type="ORF">TEOVI_000683900</name>
</gene>
<evidence type="ECO:0000256" key="1">
    <source>
        <dbReference type="ARBA" id="ARBA00022723"/>
    </source>
</evidence>
<evidence type="ECO:0000259" key="4">
    <source>
        <dbReference type="PROSITE" id="PS01358"/>
    </source>
</evidence>
<dbReference type="PROSITE" id="PS01358">
    <property type="entry name" value="ZF_RANBP2_1"/>
    <property type="match status" value="1"/>
</dbReference>
<sequence>MLKPPFIRQSAVAHARCVVPVEYGIAFNPEGSKPSLKSHLFSELFHVTKGRSDAALSVSFFLYNSLPLRSLIREGILCDIIVATGLGASAVAGLLDTPPPFPLVPGGEENTRHKATATSEEGGSWRLLCGVQREYALFVRDMVGGCRLGRGWHAERSEKKYEFFWTVQETWDCATTIFTYWLRQDNILSVHLLLPLACAAAAEDTTGGPLRKNMQLLVKRGAHGGVLWLLWRCAVSPDVENTELLESATVEVCRAPTGYLFQFPNDGSELDALDGCLFGENEREERLLLSLQNILPISCIPSEAERFSPFWRLLLFEMVRYAHFVLARTDVGTRTKVGALQSLRRTICSFRRHGRVLPILLLHSALVSASHASVRGDDVAGLESPLVSAAAGRFGPLVYREVLLLDAYTLMTVGHVGETAPDVNAYAKEKTSSLLSRCVAHLNALERSAPAVGCDRDAIGLHRGARAVVDRRLREAIRISFKLFLRCGAYEIIERHLHDCPSLGGSWEGGKALVLLGRYSEAVEVFTHFLLGARRHFAAGLPHYIRDLMLEAVEGASRRYCSESGFEEALVGMFRLYDLTRAWKFPIPPAVAFSAVAHGCAGANDSHLGYATPYECLQLLHALLHRHTSVETYRRDGLLSKVVELYVRLLGECRSGEATSDHFCLLSLLDRAHPGLGARRMALQHFLSLGFVEGISVVLLDVVGAPRCPVTHLSPLHEMPLASLESLNHRVTTTEMGEHTDKVLKAVQSALEFRRYVGRQRQPWRCRSCTRWNRRGASTCQYCGTLELAVIQCRGCGGFSPSNFPICLVCGAETLERGAGVGCDALPLDGCTIFPLRRWRCGRCSHTNEPQHLFYCARCASPQPTMEEAMARTAFDCRVCGRHNPLGMLRPWCSLCGTLCTAAASGPPKTLWRCVECHTACPWLLTHCHGCGATKSASFTRLDTPWATRQCTRCGATCPAWSVVCRSCEDVLEPTERDPGRRDIDFTEGGVEPAYTSCPHCGSLYDGKEAVACPTCHAPRPHTACTLWVCLKNNCLGVNLRKGSGEGLLACLHCGAAHDAVAVATYYTNPLRYREIRSCTDMHPSAAEQKVGGAAVASDLHHTVKEVEDISGSGNHPAGDGDGVSPGGAEVCLPTALLFPLPLGPSPCASCGTFLHLENLAGVCPACNHCNQRRSLPSSVWPAEQEIVHRLRLKIVLNAVRRAAHGELSPSTALKLLRSAVAALQRAEEAALPWRGCDLSRGLRCGIRPRVPVLEDGTVHSAVRSVAEIIQLACLLALEGKPNNVVDGVPVVSWAHKRPWVAIALDLVDLMNLTTDYDELGFEVLSQLCELVRPMQKAHIYRETRWAYLRYMKLPRQWIVNDVVCPACLHRKAVPRESRVVTEVVGTNMNDICKCKRHTTANSAANSGGSKCTTAAGGLLPLHE</sequence>
<proteinExistence type="predicted"/>
<keyword evidence="6" id="KW-1185">Reference proteome</keyword>
<dbReference type="InterPro" id="IPR001876">
    <property type="entry name" value="Znf_RanBP2"/>
</dbReference>
<dbReference type="GeneID" id="92380773"/>
<evidence type="ECO:0000256" key="2">
    <source>
        <dbReference type="ARBA" id="ARBA00022771"/>
    </source>
</evidence>
<dbReference type="GO" id="GO:0008270">
    <property type="term" value="F:zinc ion binding"/>
    <property type="evidence" value="ECO:0007669"/>
    <property type="project" value="UniProtKB-KW"/>
</dbReference>
<feature type="domain" description="RanBP2-type" evidence="4">
    <location>
        <begin position="764"/>
        <end position="783"/>
    </location>
</feature>
<evidence type="ECO:0000313" key="5">
    <source>
        <dbReference type="EMBL" id="SCU65380.1"/>
    </source>
</evidence>
<keyword evidence="2" id="KW-0863">Zinc-finger</keyword>
<dbReference type="RefSeq" id="XP_067076987.1">
    <property type="nucleotide sequence ID" value="XM_067220886.1"/>
</dbReference>
<name>A0A1G4I162_TRYEQ</name>